<evidence type="ECO:0000256" key="5">
    <source>
        <dbReference type="ARBA" id="ARBA00022723"/>
    </source>
</evidence>
<evidence type="ECO:0000256" key="1">
    <source>
        <dbReference type="ARBA" id="ARBA00004167"/>
    </source>
</evidence>
<proteinExistence type="inferred from homology"/>
<dbReference type="GO" id="GO:0004497">
    <property type="term" value="F:monooxygenase activity"/>
    <property type="evidence" value="ECO:0007669"/>
    <property type="project" value="UniProtKB-KW"/>
</dbReference>
<keyword evidence="7" id="KW-0560">Oxidoreductase</keyword>
<keyword evidence="8" id="KW-0408">Iron</keyword>
<comment type="similarity">
    <text evidence="2">Belongs to the cytochrome P450 family.</text>
</comment>
<keyword evidence="3" id="KW-0349">Heme</keyword>
<dbReference type="SUPFAM" id="SSF48264">
    <property type="entry name" value="Cytochrome P450"/>
    <property type="match status" value="2"/>
</dbReference>
<dbReference type="Pfam" id="PF00067">
    <property type="entry name" value="p450"/>
    <property type="match status" value="1"/>
</dbReference>
<dbReference type="Gene3D" id="1.10.630.10">
    <property type="entry name" value="Cytochrome P450"/>
    <property type="match status" value="2"/>
</dbReference>
<reference evidence="11 12" key="1">
    <citation type="submission" date="2024-11" db="EMBL/GenBank/DDBJ databases">
        <title>A near-complete genome assembly of Cinchona calisaya.</title>
        <authorList>
            <person name="Lian D.C."/>
            <person name="Zhao X.W."/>
            <person name="Wei L."/>
        </authorList>
    </citation>
    <scope>NUCLEOTIDE SEQUENCE [LARGE SCALE GENOMIC DNA]</scope>
    <source>
        <tissue evidence="11">Nenye</tissue>
    </source>
</reference>
<sequence>MEIIGAIFAVWAALEIFSPARVTLFTDTLKKELMLLLREIMHKCNVGGGSTKIDLKSKFVELAFNVLSMTVAGKRYYGENVEDAEEARKARFLKMVMLENSGRSNLGDYLPFLRWIDFKGLEKRFTILMKRLDKFMQDLVDERKQHLSNGSHGKAEKITMIDHILWLQEKEQEYYSDELIKGIIMTYNYKLISMASYGDFWRVLRRLTVVESLSSNSLQKSSVIRQQEIQIIICTLLRISMQHGKSQANIRVDLNYWISVFSLSVIMTMLIGRRGIKEEDIAGEELGKQKIKESKAIFGGSISMNICDFLPVLGWLGYKVLERE</sequence>
<evidence type="ECO:0000256" key="9">
    <source>
        <dbReference type="ARBA" id="ARBA00023033"/>
    </source>
</evidence>
<evidence type="ECO:0000256" key="4">
    <source>
        <dbReference type="ARBA" id="ARBA00022692"/>
    </source>
</evidence>
<evidence type="ECO:0000256" key="6">
    <source>
        <dbReference type="ARBA" id="ARBA00022989"/>
    </source>
</evidence>
<evidence type="ECO:0000313" key="12">
    <source>
        <dbReference type="Proteomes" id="UP001630127"/>
    </source>
</evidence>
<keyword evidence="12" id="KW-1185">Reference proteome</keyword>
<evidence type="ECO:0000256" key="3">
    <source>
        <dbReference type="ARBA" id="ARBA00022617"/>
    </source>
</evidence>
<accession>A0ABD2YGT6</accession>
<keyword evidence="4" id="KW-0812">Transmembrane</keyword>
<dbReference type="PANTHER" id="PTHR47947">
    <property type="entry name" value="CYTOCHROME P450 82C3-RELATED"/>
    <property type="match status" value="1"/>
</dbReference>
<keyword evidence="9" id="KW-0503">Monooxygenase</keyword>
<evidence type="ECO:0008006" key="13">
    <source>
        <dbReference type="Google" id="ProtNLM"/>
    </source>
</evidence>
<keyword evidence="5" id="KW-0479">Metal-binding</keyword>
<evidence type="ECO:0000256" key="2">
    <source>
        <dbReference type="ARBA" id="ARBA00010617"/>
    </source>
</evidence>
<evidence type="ECO:0000256" key="10">
    <source>
        <dbReference type="ARBA" id="ARBA00023136"/>
    </source>
</evidence>
<dbReference type="AlphaFoldDB" id="A0ABD2YGT6"/>
<dbReference type="PANTHER" id="PTHR47947:SF62">
    <property type="entry name" value="CYTOCHROME P450, FAMILY 81, SUBFAMILY D, POLYPEPTIDE 5"/>
    <property type="match status" value="1"/>
</dbReference>
<evidence type="ECO:0000256" key="7">
    <source>
        <dbReference type="ARBA" id="ARBA00023002"/>
    </source>
</evidence>
<protein>
    <recommendedName>
        <fullName evidence="13">Cytochrome P450</fullName>
    </recommendedName>
</protein>
<dbReference type="Proteomes" id="UP001630127">
    <property type="component" value="Unassembled WGS sequence"/>
</dbReference>
<keyword evidence="6" id="KW-1133">Transmembrane helix</keyword>
<name>A0ABD2YGT6_9GENT</name>
<comment type="caution">
    <text evidence="11">The sequence shown here is derived from an EMBL/GenBank/DDBJ whole genome shotgun (WGS) entry which is preliminary data.</text>
</comment>
<organism evidence="11 12">
    <name type="scientific">Cinchona calisaya</name>
    <dbReference type="NCBI Taxonomy" id="153742"/>
    <lineage>
        <taxon>Eukaryota</taxon>
        <taxon>Viridiplantae</taxon>
        <taxon>Streptophyta</taxon>
        <taxon>Embryophyta</taxon>
        <taxon>Tracheophyta</taxon>
        <taxon>Spermatophyta</taxon>
        <taxon>Magnoliopsida</taxon>
        <taxon>eudicotyledons</taxon>
        <taxon>Gunneridae</taxon>
        <taxon>Pentapetalae</taxon>
        <taxon>asterids</taxon>
        <taxon>lamiids</taxon>
        <taxon>Gentianales</taxon>
        <taxon>Rubiaceae</taxon>
        <taxon>Cinchonoideae</taxon>
        <taxon>Cinchoneae</taxon>
        <taxon>Cinchona</taxon>
    </lineage>
</organism>
<evidence type="ECO:0000256" key="8">
    <source>
        <dbReference type="ARBA" id="ARBA00023004"/>
    </source>
</evidence>
<evidence type="ECO:0000313" key="11">
    <source>
        <dbReference type="EMBL" id="KAL3505097.1"/>
    </source>
</evidence>
<comment type="subcellular location">
    <subcellularLocation>
        <location evidence="1">Membrane</location>
        <topology evidence="1">Single-pass membrane protein</topology>
    </subcellularLocation>
</comment>
<gene>
    <name evidence="11" type="ORF">ACH5RR_034938</name>
</gene>
<dbReference type="InterPro" id="IPR001128">
    <property type="entry name" value="Cyt_P450"/>
</dbReference>
<dbReference type="GO" id="GO:0046872">
    <property type="term" value="F:metal ion binding"/>
    <property type="evidence" value="ECO:0007669"/>
    <property type="project" value="UniProtKB-KW"/>
</dbReference>
<dbReference type="InterPro" id="IPR050651">
    <property type="entry name" value="Plant_Cytochrome_P450_Monoox"/>
</dbReference>
<dbReference type="EMBL" id="JBJUIK010000014">
    <property type="protein sequence ID" value="KAL3505097.1"/>
    <property type="molecule type" value="Genomic_DNA"/>
</dbReference>
<keyword evidence="10" id="KW-0472">Membrane</keyword>
<dbReference type="InterPro" id="IPR036396">
    <property type="entry name" value="Cyt_P450_sf"/>
</dbReference>